<keyword evidence="3" id="KW-1185">Reference proteome</keyword>
<feature type="compositionally biased region" description="Basic and acidic residues" evidence="1">
    <location>
        <begin position="345"/>
        <end position="364"/>
    </location>
</feature>
<feature type="compositionally biased region" description="Basic and acidic residues" evidence="1">
    <location>
        <begin position="100"/>
        <end position="124"/>
    </location>
</feature>
<gene>
    <name evidence="2" type="ORF">LTR05_007499</name>
</gene>
<evidence type="ECO:0000313" key="3">
    <source>
        <dbReference type="Proteomes" id="UP001309876"/>
    </source>
</evidence>
<name>A0AAN7SVD7_9EURO</name>
<feature type="region of interest" description="Disordered" evidence="1">
    <location>
        <begin position="428"/>
        <end position="457"/>
    </location>
</feature>
<reference evidence="2 3" key="1">
    <citation type="submission" date="2023-08" db="EMBL/GenBank/DDBJ databases">
        <title>Black Yeasts Isolated from many extreme environments.</title>
        <authorList>
            <person name="Coleine C."/>
            <person name="Stajich J.E."/>
            <person name="Selbmann L."/>
        </authorList>
    </citation>
    <scope>NUCLEOTIDE SEQUENCE [LARGE SCALE GENOMIC DNA]</scope>
    <source>
        <strain evidence="2 3">CCFEE 5910</strain>
    </source>
</reference>
<dbReference type="GO" id="GO:0000390">
    <property type="term" value="P:spliceosomal complex disassembly"/>
    <property type="evidence" value="ECO:0007669"/>
    <property type="project" value="InterPro"/>
</dbReference>
<comment type="caution">
    <text evidence="2">The sequence shown here is derived from an EMBL/GenBank/DDBJ whole genome shotgun (WGS) entry which is preliminary data.</text>
</comment>
<dbReference type="InterPro" id="IPR028211">
    <property type="entry name" value="Ntr2"/>
</dbReference>
<feature type="compositionally biased region" description="Polar residues" evidence="1">
    <location>
        <begin position="26"/>
        <end position="36"/>
    </location>
</feature>
<protein>
    <submittedName>
        <fullName evidence="2">Uncharacterized protein</fullName>
    </submittedName>
</protein>
<feature type="region of interest" description="Disordered" evidence="1">
    <location>
        <begin position="303"/>
        <end position="372"/>
    </location>
</feature>
<feature type="region of interest" description="Disordered" evidence="1">
    <location>
        <begin position="1"/>
        <end position="144"/>
    </location>
</feature>
<dbReference type="Pfam" id="PF15458">
    <property type="entry name" value="NTR2"/>
    <property type="match status" value="1"/>
</dbReference>
<evidence type="ECO:0000256" key="1">
    <source>
        <dbReference type="SAM" id="MobiDB-lite"/>
    </source>
</evidence>
<feature type="compositionally biased region" description="Low complexity" evidence="1">
    <location>
        <begin position="315"/>
        <end position="330"/>
    </location>
</feature>
<accession>A0AAN7SVD7</accession>
<proteinExistence type="predicted"/>
<feature type="compositionally biased region" description="Polar residues" evidence="1">
    <location>
        <begin position="80"/>
        <end position="93"/>
    </location>
</feature>
<dbReference type="GO" id="GO:0071008">
    <property type="term" value="C:U2-type post-mRNA release spliceosomal complex"/>
    <property type="evidence" value="ECO:0007669"/>
    <property type="project" value="InterPro"/>
</dbReference>
<dbReference type="EMBL" id="JAVRRJ010000008">
    <property type="protein sequence ID" value="KAK5082353.1"/>
    <property type="molecule type" value="Genomic_DNA"/>
</dbReference>
<evidence type="ECO:0000313" key="2">
    <source>
        <dbReference type="EMBL" id="KAK5082353.1"/>
    </source>
</evidence>
<dbReference type="Proteomes" id="UP001309876">
    <property type="component" value="Unassembled WGS sequence"/>
</dbReference>
<dbReference type="AlphaFoldDB" id="A0AAN7SVD7"/>
<sequence length="457" mass="50261">MASLFAARRKPKRITSSEPRDDDTTKSTQDAQQSTDGVADADTEDNGPVVRKPTTAPKQKSKLRISFDPGVANVIAGDSDVSTARRPQNSSRLAVSRAVETSREDRDRDGERPTYSKSYLDELKGSTPNTPKDLSAQVSSAEDDHDNDLALIQPQTQALDIALKFGATATKPGAIPSAAEIAEKKARRERLAKEAQASAITITAGRGRSVKNNDDYVSLEAYDSDGEFKPSRMQVSTYLQKDRADNELEYTRLLPEDEDIAEGFEQFVEDETLGQKKNKNRINMSMRLDSSAERAAIRKQIDAVEGGADADSDASDNSSSEASDASAEHAYMAAQTRHGAGFSHLSKEERRRQEREAQRPRQPDKTTPIPTLAAGVARLRELKEQAELGKRKAESRKVEIQRRLKEIAAEQVRIQSALDELGRQLEETNRRVEEQGEVGQRNGAVERGLDSMGGQGH</sequence>
<feature type="compositionally biased region" description="Polar residues" evidence="1">
    <location>
        <begin position="126"/>
        <end position="140"/>
    </location>
</feature>
<organism evidence="2 3">
    <name type="scientific">Lithohypha guttulata</name>
    <dbReference type="NCBI Taxonomy" id="1690604"/>
    <lineage>
        <taxon>Eukaryota</taxon>
        <taxon>Fungi</taxon>
        <taxon>Dikarya</taxon>
        <taxon>Ascomycota</taxon>
        <taxon>Pezizomycotina</taxon>
        <taxon>Eurotiomycetes</taxon>
        <taxon>Chaetothyriomycetidae</taxon>
        <taxon>Chaetothyriales</taxon>
        <taxon>Trichomeriaceae</taxon>
        <taxon>Lithohypha</taxon>
    </lineage>
</organism>